<sequence>MKSMVSENLKFKPIKLSRAEKILLVLYKLSQGSRKNVRYEDIVVAAFKKYPEDFQLRGYPQYPDSGDLVHKPLYDFRKKGLLEANNKVFTLTERGFSVADKLKKIIAGRSVVSEGKLSRYAKEETERIISLEGFQLFRAGEESKITDTDLYNYLGVTVRTSRNDFLGRWKTVSDAVKEIKSIKWLDSVRVQIPRYHEFLIEKFKHILEFKSK</sequence>
<evidence type="ECO:0000313" key="2">
    <source>
        <dbReference type="Proteomes" id="UP000229041"/>
    </source>
</evidence>
<proteinExistence type="predicted"/>
<accession>A0A2M8G9L0</accession>
<protein>
    <submittedName>
        <fullName evidence="1">Uncharacterized protein</fullName>
    </submittedName>
</protein>
<reference evidence="2" key="1">
    <citation type="submission" date="2017-09" db="EMBL/GenBank/DDBJ databases">
        <title>Depth-based differentiation of microbial function through sediment-hosted aquifers and enrichment of novel symbionts in the deep terrestrial subsurface.</title>
        <authorList>
            <person name="Probst A.J."/>
            <person name="Ladd B."/>
            <person name="Jarett J.K."/>
            <person name="Geller-Mcgrath D.E."/>
            <person name="Sieber C.M.K."/>
            <person name="Emerson J.B."/>
            <person name="Anantharaman K."/>
            <person name="Thomas B.C."/>
            <person name="Malmstrom R."/>
            <person name="Stieglmeier M."/>
            <person name="Klingl A."/>
            <person name="Woyke T."/>
            <person name="Ryan C.M."/>
            <person name="Banfield J.F."/>
        </authorList>
    </citation>
    <scope>NUCLEOTIDE SEQUENCE [LARGE SCALE GENOMIC DNA]</scope>
</reference>
<comment type="caution">
    <text evidence="1">The sequence shown here is derived from an EMBL/GenBank/DDBJ whole genome shotgun (WGS) entry which is preliminary data.</text>
</comment>
<organism evidence="1 2">
    <name type="scientific">Candidatus Tagabacteria bacterium CG_4_8_14_3_um_filter_41_8</name>
    <dbReference type="NCBI Taxonomy" id="1975018"/>
    <lineage>
        <taxon>Bacteria</taxon>
        <taxon>Candidatus Tagaibacteriota</taxon>
    </lineage>
</organism>
<dbReference type="AlphaFoldDB" id="A0A2M8G9L0"/>
<dbReference type="Proteomes" id="UP000229041">
    <property type="component" value="Unassembled WGS sequence"/>
</dbReference>
<gene>
    <name evidence="1" type="ORF">CO014_00220</name>
</gene>
<dbReference type="EMBL" id="PFQR01000005">
    <property type="protein sequence ID" value="PJC70173.1"/>
    <property type="molecule type" value="Genomic_DNA"/>
</dbReference>
<evidence type="ECO:0000313" key="1">
    <source>
        <dbReference type="EMBL" id="PJC70173.1"/>
    </source>
</evidence>
<name>A0A2M8G9L0_9BACT</name>